<evidence type="ECO:0000313" key="1">
    <source>
        <dbReference type="EMBL" id="KXZ44785.1"/>
    </source>
</evidence>
<proteinExistence type="predicted"/>
<name>A0A150G5H3_GONPE</name>
<dbReference type="EMBL" id="LSYV01000063">
    <property type="protein sequence ID" value="KXZ44785.1"/>
    <property type="molecule type" value="Genomic_DNA"/>
</dbReference>
<gene>
    <name evidence="1" type="ORF">GPECTOR_62g900</name>
</gene>
<dbReference type="AlphaFoldDB" id="A0A150G5H3"/>
<dbReference type="Proteomes" id="UP000075714">
    <property type="component" value="Unassembled WGS sequence"/>
</dbReference>
<evidence type="ECO:0000313" key="2">
    <source>
        <dbReference type="Proteomes" id="UP000075714"/>
    </source>
</evidence>
<keyword evidence="2" id="KW-1185">Reference proteome</keyword>
<dbReference type="Gene3D" id="2.60.120.620">
    <property type="entry name" value="q2cbj1_9rhob like domain"/>
    <property type="match status" value="1"/>
</dbReference>
<dbReference type="STRING" id="33097.A0A150G5H3"/>
<dbReference type="OrthoDB" id="4356at2759"/>
<sequence>MLTTAVSSDPPTVETVADAAALLGSAWDPEGLFSKAAGPLNFAAGEQMGDLISRRERERAARLAAAAAAAAAAAPARPQLPLGVRPLRPLPAAFAAAGANGVAPAELPAEVVSELDALLCRDFMPVDLSWPGLRVVHVDPPAITVDGFLTPQQCDRMIAAAEASGRMVASRVGAGNVTSTYGNASSSRRTSNGMMVTPGVAGPDMDAVVAELQARGKQLLRAAEGPAWGSPGKLPRPRQYCYEAIQ</sequence>
<reference evidence="2" key="1">
    <citation type="journal article" date="2016" name="Nat. Commun.">
        <title>The Gonium pectorale genome demonstrates co-option of cell cycle regulation during the evolution of multicellularity.</title>
        <authorList>
            <person name="Hanschen E.R."/>
            <person name="Marriage T.N."/>
            <person name="Ferris P.J."/>
            <person name="Hamaji T."/>
            <person name="Toyoda A."/>
            <person name="Fujiyama A."/>
            <person name="Neme R."/>
            <person name="Noguchi H."/>
            <person name="Minakuchi Y."/>
            <person name="Suzuki M."/>
            <person name="Kawai-Toyooka H."/>
            <person name="Smith D.R."/>
            <person name="Sparks H."/>
            <person name="Anderson J."/>
            <person name="Bakaric R."/>
            <person name="Luria V."/>
            <person name="Karger A."/>
            <person name="Kirschner M.W."/>
            <person name="Durand P.M."/>
            <person name="Michod R.E."/>
            <person name="Nozaki H."/>
            <person name="Olson B.J."/>
        </authorList>
    </citation>
    <scope>NUCLEOTIDE SEQUENCE [LARGE SCALE GENOMIC DNA]</scope>
    <source>
        <strain evidence="2">NIES-2863</strain>
    </source>
</reference>
<comment type="caution">
    <text evidence="1">The sequence shown here is derived from an EMBL/GenBank/DDBJ whole genome shotgun (WGS) entry which is preliminary data.</text>
</comment>
<organism evidence="1 2">
    <name type="scientific">Gonium pectorale</name>
    <name type="common">Green alga</name>
    <dbReference type="NCBI Taxonomy" id="33097"/>
    <lineage>
        <taxon>Eukaryota</taxon>
        <taxon>Viridiplantae</taxon>
        <taxon>Chlorophyta</taxon>
        <taxon>core chlorophytes</taxon>
        <taxon>Chlorophyceae</taxon>
        <taxon>CS clade</taxon>
        <taxon>Chlamydomonadales</taxon>
        <taxon>Volvocaceae</taxon>
        <taxon>Gonium</taxon>
    </lineage>
</organism>
<protein>
    <submittedName>
        <fullName evidence="1">Uncharacterized protein</fullName>
    </submittedName>
</protein>
<accession>A0A150G5H3</accession>